<sequence>MLRQSYLPLFLWAEVVSTICYMQNRSIIHRRCFVLNDKENLNKFSPKADEGIFIGYSQTSAAYKVYLNKSKIVVESVNVTFDEELSFEQNSSEPVLTGVLASGQISPELAVNVLGSNKASEELNDNQPITSEVSSESAIPIQDEIQVQTPTPSVEVVHVNEELEVSKSVGSTATTTHQTENVQLT</sequence>
<keyword evidence="2" id="KW-1185">Reference proteome</keyword>
<evidence type="ECO:0000313" key="1">
    <source>
        <dbReference type="EMBL" id="KAI3735222.1"/>
    </source>
</evidence>
<organism evidence="1 2">
    <name type="scientific">Arctium lappa</name>
    <name type="common">Greater burdock</name>
    <name type="synonym">Lappa major</name>
    <dbReference type="NCBI Taxonomy" id="4217"/>
    <lineage>
        <taxon>Eukaryota</taxon>
        <taxon>Viridiplantae</taxon>
        <taxon>Streptophyta</taxon>
        <taxon>Embryophyta</taxon>
        <taxon>Tracheophyta</taxon>
        <taxon>Spermatophyta</taxon>
        <taxon>Magnoliopsida</taxon>
        <taxon>eudicotyledons</taxon>
        <taxon>Gunneridae</taxon>
        <taxon>Pentapetalae</taxon>
        <taxon>asterids</taxon>
        <taxon>campanulids</taxon>
        <taxon>Asterales</taxon>
        <taxon>Asteraceae</taxon>
        <taxon>Carduoideae</taxon>
        <taxon>Cardueae</taxon>
        <taxon>Arctiinae</taxon>
        <taxon>Arctium</taxon>
    </lineage>
</organism>
<comment type="caution">
    <text evidence="1">The sequence shown here is derived from an EMBL/GenBank/DDBJ whole genome shotgun (WGS) entry which is preliminary data.</text>
</comment>
<reference evidence="1 2" key="2">
    <citation type="journal article" date="2022" name="Mol. Ecol. Resour.">
        <title>The genomes of chicory, endive, great burdock and yacon provide insights into Asteraceae paleo-polyploidization history and plant inulin production.</title>
        <authorList>
            <person name="Fan W."/>
            <person name="Wang S."/>
            <person name="Wang H."/>
            <person name="Wang A."/>
            <person name="Jiang F."/>
            <person name="Liu H."/>
            <person name="Zhao H."/>
            <person name="Xu D."/>
            <person name="Zhang Y."/>
        </authorList>
    </citation>
    <scope>NUCLEOTIDE SEQUENCE [LARGE SCALE GENOMIC DNA]</scope>
    <source>
        <strain evidence="2">cv. Niubang</strain>
    </source>
</reference>
<evidence type="ECO:0000313" key="2">
    <source>
        <dbReference type="Proteomes" id="UP001055879"/>
    </source>
</evidence>
<protein>
    <submittedName>
        <fullName evidence="1">Uncharacterized protein</fullName>
    </submittedName>
</protein>
<proteinExistence type="predicted"/>
<reference evidence="2" key="1">
    <citation type="journal article" date="2022" name="Mol. Ecol. Resour.">
        <title>The genomes of chicory, endive, great burdock and yacon provide insights into Asteraceae palaeo-polyploidization history and plant inulin production.</title>
        <authorList>
            <person name="Fan W."/>
            <person name="Wang S."/>
            <person name="Wang H."/>
            <person name="Wang A."/>
            <person name="Jiang F."/>
            <person name="Liu H."/>
            <person name="Zhao H."/>
            <person name="Xu D."/>
            <person name="Zhang Y."/>
        </authorList>
    </citation>
    <scope>NUCLEOTIDE SEQUENCE [LARGE SCALE GENOMIC DNA]</scope>
    <source>
        <strain evidence="2">cv. Niubang</strain>
    </source>
</reference>
<gene>
    <name evidence="1" type="ORF">L6452_14713</name>
</gene>
<accession>A0ACB9CM95</accession>
<dbReference type="Proteomes" id="UP001055879">
    <property type="component" value="Linkage Group LG04"/>
</dbReference>
<dbReference type="EMBL" id="CM042050">
    <property type="protein sequence ID" value="KAI3735222.1"/>
    <property type="molecule type" value="Genomic_DNA"/>
</dbReference>
<name>A0ACB9CM95_ARCLA</name>